<evidence type="ECO:0000313" key="13">
    <source>
        <dbReference type="EMBL" id="MBP2416082.1"/>
    </source>
</evidence>
<feature type="transmembrane region" description="Helical" evidence="11">
    <location>
        <begin position="219"/>
        <end position="241"/>
    </location>
</feature>
<evidence type="ECO:0000256" key="7">
    <source>
        <dbReference type="ARBA" id="ARBA00023136"/>
    </source>
</evidence>
<keyword evidence="5 11" id="KW-1133">Transmembrane helix</keyword>
<keyword evidence="7 11" id="KW-0472">Membrane</keyword>
<keyword evidence="4" id="KW-0874">Quinone</keyword>
<evidence type="ECO:0000256" key="4">
    <source>
        <dbReference type="ARBA" id="ARBA00022719"/>
    </source>
</evidence>
<dbReference type="InterPro" id="IPR012932">
    <property type="entry name" value="VKOR"/>
</dbReference>
<accession>A0ABS4Z5R6</accession>
<dbReference type="InterPro" id="IPR041714">
    <property type="entry name" value="VKOR_Actinobacteria"/>
</dbReference>
<evidence type="ECO:0000259" key="12">
    <source>
        <dbReference type="SMART" id="SM00756"/>
    </source>
</evidence>
<feature type="transmembrane region" description="Helical" evidence="11">
    <location>
        <begin position="148"/>
        <end position="167"/>
    </location>
</feature>
<feature type="compositionally biased region" description="Acidic residues" evidence="10">
    <location>
        <begin position="32"/>
        <end position="48"/>
    </location>
</feature>
<organism evidence="13 14">
    <name type="scientific">Microlunatus capsulatus</name>
    <dbReference type="NCBI Taxonomy" id="99117"/>
    <lineage>
        <taxon>Bacteria</taxon>
        <taxon>Bacillati</taxon>
        <taxon>Actinomycetota</taxon>
        <taxon>Actinomycetes</taxon>
        <taxon>Propionibacteriales</taxon>
        <taxon>Propionibacteriaceae</taxon>
        <taxon>Microlunatus</taxon>
    </lineage>
</organism>
<evidence type="ECO:0000256" key="6">
    <source>
        <dbReference type="ARBA" id="ARBA00023002"/>
    </source>
</evidence>
<feature type="region of interest" description="Disordered" evidence="10">
    <location>
        <begin position="1"/>
        <end position="52"/>
    </location>
</feature>
<keyword evidence="14" id="KW-1185">Reference proteome</keyword>
<keyword evidence="6" id="KW-0560">Oxidoreductase</keyword>
<evidence type="ECO:0000256" key="10">
    <source>
        <dbReference type="SAM" id="MobiDB-lite"/>
    </source>
</evidence>
<feature type="transmembrane region" description="Helical" evidence="11">
    <location>
        <begin position="122"/>
        <end position="141"/>
    </location>
</feature>
<dbReference type="Pfam" id="PF07884">
    <property type="entry name" value="VKOR"/>
    <property type="match status" value="1"/>
</dbReference>
<protein>
    <submittedName>
        <fullName evidence="13">Membrane protein</fullName>
    </submittedName>
</protein>
<evidence type="ECO:0000313" key="14">
    <source>
        <dbReference type="Proteomes" id="UP000758168"/>
    </source>
</evidence>
<dbReference type="Gene3D" id="1.20.1440.130">
    <property type="entry name" value="VKOR domain"/>
    <property type="match status" value="1"/>
</dbReference>
<evidence type="ECO:0000256" key="9">
    <source>
        <dbReference type="ARBA" id="ARBA00023284"/>
    </source>
</evidence>
<dbReference type="CDD" id="cd12922">
    <property type="entry name" value="VKOR_5"/>
    <property type="match status" value="1"/>
</dbReference>
<feature type="transmembrane region" description="Helical" evidence="11">
    <location>
        <begin position="61"/>
        <end position="80"/>
    </location>
</feature>
<evidence type="ECO:0000256" key="2">
    <source>
        <dbReference type="ARBA" id="ARBA00006214"/>
    </source>
</evidence>
<dbReference type="InterPro" id="IPR038354">
    <property type="entry name" value="VKOR_sf"/>
</dbReference>
<dbReference type="RefSeq" id="WP_210053557.1">
    <property type="nucleotide sequence ID" value="NZ_BAAAMH010000018.1"/>
</dbReference>
<comment type="subcellular location">
    <subcellularLocation>
        <location evidence="1">Membrane</location>
        <topology evidence="1">Multi-pass membrane protein</topology>
    </subcellularLocation>
</comment>
<feature type="transmembrane region" description="Helical" evidence="11">
    <location>
        <begin position="173"/>
        <end position="198"/>
    </location>
</feature>
<keyword evidence="3 11" id="KW-0812">Transmembrane</keyword>
<gene>
    <name evidence="13" type="ORF">JOF54_001004</name>
</gene>
<comment type="caution">
    <text evidence="13">The sequence shown here is derived from an EMBL/GenBank/DDBJ whole genome shotgun (WGS) entry which is preliminary data.</text>
</comment>
<evidence type="ECO:0000256" key="8">
    <source>
        <dbReference type="ARBA" id="ARBA00023157"/>
    </source>
</evidence>
<evidence type="ECO:0000256" key="1">
    <source>
        <dbReference type="ARBA" id="ARBA00004141"/>
    </source>
</evidence>
<sequence length="253" mass="26327">MAEHGGTAPAARHDDAPMRPGPAVTDLHLDDPDLDPELDDDAADDDLDVGTGPDPLAGTRGLGLVLVVAGVLGLVAALVLTVDRFRLLSDPGATLACDLSPFVACGPVMTSRAGALLGFPNPLLGLMGFPVLLLTGALLLGRTALPRWYWRGLQVGVLLAAALITWLQTQSLYVIGALCLWCLLVWAVTIPAVVGVTLQVAAAGHLGAGPARLGRRLRPYAVSVVAVWYLVVLGAVALRFARDVALAWFGVVL</sequence>
<feature type="domain" description="Vitamin K epoxide reductase" evidence="12">
    <location>
        <begin position="59"/>
        <end position="200"/>
    </location>
</feature>
<dbReference type="EMBL" id="JAGIOB010000001">
    <property type="protein sequence ID" value="MBP2416082.1"/>
    <property type="molecule type" value="Genomic_DNA"/>
</dbReference>
<name>A0ABS4Z5R6_9ACTN</name>
<evidence type="ECO:0000256" key="3">
    <source>
        <dbReference type="ARBA" id="ARBA00022692"/>
    </source>
</evidence>
<evidence type="ECO:0000256" key="5">
    <source>
        <dbReference type="ARBA" id="ARBA00022989"/>
    </source>
</evidence>
<comment type="similarity">
    <text evidence="2">Belongs to the VKOR family.</text>
</comment>
<keyword evidence="8" id="KW-1015">Disulfide bond</keyword>
<dbReference type="SMART" id="SM00756">
    <property type="entry name" value="VKc"/>
    <property type="match status" value="1"/>
</dbReference>
<proteinExistence type="inferred from homology"/>
<evidence type="ECO:0000256" key="11">
    <source>
        <dbReference type="SAM" id="Phobius"/>
    </source>
</evidence>
<dbReference type="Proteomes" id="UP000758168">
    <property type="component" value="Unassembled WGS sequence"/>
</dbReference>
<reference evidence="13 14" key="1">
    <citation type="submission" date="2021-03" db="EMBL/GenBank/DDBJ databases">
        <title>Sequencing the genomes of 1000 actinobacteria strains.</title>
        <authorList>
            <person name="Klenk H.-P."/>
        </authorList>
    </citation>
    <scope>NUCLEOTIDE SEQUENCE [LARGE SCALE GENOMIC DNA]</scope>
    <source>
        <strain evidence="13 14">DSM 12936</strain>
    </source>
</reference>
<keyword evidence="9" id="KW-0676">Redox-active center</keyword>